<dbReference type="FunFam" id="3.80.10.10:FF:001500">
    <property type="entry name" value="Leucine-rich repeat-containing protein let-4"/>
    <property type="match status" value="1"/>
</dbReference>
<evidence type="ECO:0000256" key="4">
    <source>
        <dbReference type="SAM" id="MobiDB-lite"/>
    </source>
</evidence>
<dbReference type="InterPro" id="IPR026906">
    <property type="entry name" value="LRR_5"/>
</dbReference>
<evidence type="ECO:0000256" key="6">
    <source>
        <dbReference type="SAM" id="SignalP"/>
    </source>
</evidence>
<organism evidence="8 9">
    <name type="scientific">Caenorhabditis briggsae</name>
    <dbReference type="NCBI Taxonomy" id="6238"/>
    <lineage>
        <taxon>Eukaryota</taxon>
        <taxon>Metazoa</taxon>
        <taxon>Ecdysozoa</taxon>
        <taxon>Nematoda</taxon>
        <taxon>Chromadorea</taxon>
        <taxon>Rhabditida</taxon>
        <taxon>Rhabditina</taxon>
        <taxon>Rhabditomorpha</taxon>
        <taxon>Rhabditoidea</taxon>
        <taxon>Rhabditidae</taxon>
        <taxon>Peloderinae</taxon>
        <taxon>Caenorhabditis</taxon>
    </lineage>
</organism>
<dbReference type="SMART" id="SM00365">
    <property type="entry name" value="LRR_SD22"/>
    <property type="match status" value="13"/>
</dbReference>
<reference evidence="8 9" key="1">
    <citation type="submission" date="2022-05" db="EMBL/GenBank/DDBJ databases">
        <title>Chromosome-level reference genomes for two strains of Caenorhabditis briggsae: an improved platform for comparative genomics.</title>
        <authorList>
            <person name="Stevens L."/>
            <person name="Andersen E.C."/>
        </authorList>
    </citation>
    <scope>NUCLEOTIDE SEQUENCE [LARGE SCALE GENOMIC DNA]</scope>
    <source>
        <strain evidence="8">QX1410_ONT</strain>
        <tissue evidence="8">Whole-organism</tissue>
    </source>
</reference>
<dbReference type="InterPro" id="IPR050328">
    <property type="entry name" value="Dev_Immune_Receptor"/>
</dbReference>
<keyword evidence="3" id="KW-0677">Repeat</keyword>
<evidence type="ECO:0000256" key="5">
    <source>
        <dbReference type="SAM" id="Phobius"/>
    </source>
</evidence>
<accession>A0AAE9CW99</accession>
<evidence type="ECO:0000313" key="8">
    <source>
        <dbReference type="EMBL" id="ULT84674.1"/>
    </source>
</evidence>
<protein>
    <recommendedName>
        <fullName evidence="7">LRRCT domain-containing protein</fullName>
    </recommendedName>
</protein>
<feature type="transmembrane region" description="Helical" evidence="5">
    <location>
        <begin position="507"/>
        <end position="531"/>
    </location>
</feature>
<dbReference type="Gene3D" id="3.80.10.10">
    <property type="entry name" value="Ribonuclease Inhibitor"/>
    <property type="match status" value="6"/>
</dbReference>
<dbReference type="EMBL" id="CP090896">
    <property type="protein sequence ID" value="ULT84674.1"/>
    <property type="molecule type" value="Genomic_DNA"/>
</dbReference>
<dbReference type="InterPro" id="IPR032675">
    <property type="entry name" value="LRR_dom_sf"/>
</dbReference>
<dbReference type="InterPro" id="IPR025875">
    <property type="entry name" value="Leu-rich_rpt_4"/>
</dbReference>
<evidence type="ECO:0000313" key="9">
    <source>
        <dbReference type="Proteomes" id="UP000827892"/>
    </source>
</evidence>
<dbReference type="InterPro" id="IPR000483">
    <property type="entry name" value="Cys-rich_flank_reg_C"/>
</dbReference>
<evidence type="ECO:0000256" key="2">
    <source>
        <dbReference type="ARBA" id="ARBA00022729"/>
    </source>
</evidence>
<sequence>MRLILFNSLLIGFVFSQCPNSQLQEPCSCTSTRYEAVNIVCDGGSSLDDVLESLSNSPPNIDSLTISNTPIEKMPGYAFQGFQIKKLLLRNNGLRSFHPNTFTGNLEDSLEELEIRGNYLDGIPQSGVSILKHLKILSLPDNLIEYVQDNAFLSYHSRDSLLKIDLSANNLTAIHPTGLLGLENLSQLSLDKNLLSEIPSQALENVPTLEDLSLGVNKIHVISKDSLPLPNLKSLSLEVNQIRLVPSDSFEQTPLLSYLYLGNNLITAIDASMFLHIGGLKVLSMSNNKDIISINVNAFQYAPSLIRLELFDCSISRIEPKTLQKVQHLQVILLSRNQITRISHDTFSNLPELSEIDLSGNSINSVDDFAFSQLPMLVSLDLSSNRLETLPSNVIYDSLMQKKTTPVQRKLSIQNNPWRCDKDLQWLRKWLRDNGDVTTTSSNSPQAKCWTPSNLSGLDLRQTDSKLPIKTTKPPSDQYQMKNQHVPNVNGTAPLGYQNPHTEVNGLALVGLILGIVLIVFVSCIVLGYLMRFIFLSYESKNKPNVFGSTISSAGCIRNMYGGDSTLVSEDHGHPSSANNNVYLNRPRHCFIINLIDACPGVITSVCFCSEVHNGIVLDCSNTTASETMVLIRNNQALLGLIQSLTMNQAELNELPPNFFAGLYIKRLDLSQNKIKKIDESAFTGMNPVLEELVLNHNLLENVPSAALAGLPNLLRLDLSNNSIVEIQEHEIFPNLNKLYDINLGSNDIFSMHTSTFQNVKNSLQTINLGHNNLTAVPSSAIRGLKQLQSLHLHQNKIEQLDALNFLNLPVLNLLNLAGNNIHELNRQAFLNVPNLRYLYLSGNKIKKLTAYQFQTFEQLEMLDLTNNEIGAIPSNCLSGLKQLRQLYLGHNKIANISANAFTNSSIVVLVLSSNELKALPAGTITGLPNLQQISFRENQIKTIDRNAFYDVTSLVMLDLAKNQLTEIAPSTFLAQLNLLFVDLSDNKLTKTPYNAFNRRVGTVLLKENPLVCTENLHLLQDGSGVFIKDSADLICGRKPTPKPEPEPIQIVTDAQDTTQKPALVQIPRMQIHRNSQQSSAPQIPSGAFQQIDLGKPRTLPRGHSRFILEKPTPAQPTEELTPIQPIILPSREDEMRKLSQQSVPEPMEATSPPVPSTTDIIDRPNVVLPFPVPFLKRGPNLSESKKVQSTDIPSTSQVFHTLPPSILIEPGSTPRVSQTPATETNVKSEHIDEFALASSKNDDDATLQPRGAAADKSFFTTTIVFICVGTAVVVLILVILGLCISKHRQLQFENTYSDSSAARTSEYISTQYRTNTLGAGERVGRFDESPAWIYNPGSSYCNYYK</sequence>
<feature type="chain" id="PRO_5042241930" description="LRRCT domain-containing protein" evidence="6">
    <location>
        <begin position="17"/>
        <end position="1346"/>
    </location>
</feature>
<evidence type="ECO:0000256" key="3">
    <source>
        <dbReference type="ARBA" id="ARBA00022737"/>
    </source>
</evidence>
<dbReference type="SMART" id="SM00082">
    <property type="entry name" value="LRRCT"/>
    <property type="match status" value="1"/>
</dbReference>
<feature type="transmembrane region" description="Helical" evidence="5">
    <location>
        <begin position="1259"/>
        <end position="1283"/>
    </location>
</feature>
<feature type="region of interest" description="Disordered" evidence="4">
    <location>
        <begin position="1137"/>
        <end position="1162"/>
    </location>
</feature>
<keyword evidence="5" id="KW-0472">Membrane</keyword>
<dbReference type="Pfam" id="PF13855">
    <property type="entry name" value="LRR_8"/>
    <property type="match status" value="4"/>
</dbReference>
<feature type="domain" description="LRRCT" evidence="7">
    <location>
        <begin position="416"/>
        <end position="472"/>
    </location>
</feature>
<dbReference type="Proteomes" id="UP000827892">
    <property type="component" value="Chromosome X"/>
</dbReference>
<proteinExistence type="predicted"/>
<keyword evidence="2 6" id="KW-0732">Signal</keyword>
<dbReference type="InterPro" id="IPR001611">
    <property type="entry name" value="Leu-rich_rpt"/>
</dbReference>
<dbReference type="PANTHER" id="PTHR24373:SF275">
    <property type="entry name" value="TIR DOMAIN-CONTAINING PROTEIN"/>
    <property type="match status" value="1"/>
</dbReference>
<gene>
    <name evidence="8" type="ORF">L3Y34_013371</name>
</gene>
<dbReference type="PANTHER" id="PTHR24373">
    <property type="entry name" value="SLIT RELATED LEUCINE-RICH REPEAT NEURONAL PROTEIN"/>
    <property type="match status" value="1"/>
</dbReference>
<dbReference type="Pfam" id="PF12799">
    <property type="entry name" value="LRR_4"/>
    <property type="match status" value="1"/>
</dbReference>
<keyword evidence="5" id="KW-1133">Transmembrane helix</keyword>
<evidence type="ECO:0000259" key="7">
    <source>
        <dbReference type="SMART" id="SM00082"/>
    </source>
</evidence>
<evidence type="ECO:0000256" key="1">
    <source>
        <dbReference type="ARBA" id="ARBA00022614"/>
    </source>
</evidence>
<keyword evidence="1" id="KW-0433">Leucine-rich repeat</keyword>
<dbReference type="SMART" id="SM00364">
    <property type="entry name" value="LRR_BAC"/>
    <property type="match status" value="7"/>
</dbReference>
<dbReference type="PROSITE" id="PS51450">
    <property type="entry name" value="LRR"/>
    <property type="match status" value="7"/>
</dbReference>
<dbReference type="InterPro" id="IPR003591">
    <property type="entry name" value="Leu-rich_rpt_typical-subtyp"/>
</dbReference>
<dbReference type="FunFam" id="3.80.10.10:FF:001360">
    <property type="entry name" value="Uncharacterized protein"/>
    <property type="match status" value="1"/>
</dbReference>
<dbReference type="SUPFAM" id="SSF52058">
    <property type="entry name" value="L domain-like"/>
    <property type="match status" value="3"/>
</dbReference>
<dbReference type="SMART" id="SM00369">
    <property type="entry name" value="LRR_TYP"/>
    <property type="match status" value="24"/>
</dbReference>
<keyword evidence="5" id="KW-0812">Transmembrane</keyword>
<feature type="signal peptide" evidence="6">
    <location>
        <begin position="1"/>
        <end position="16"/>
    </location>
</feature>
<dbReference type="Pfam" id="PF13306">
    <property type="entry name" value="LRR_5"/>
    <property type="match status" value="2"/>
</dbReference>
<name>A0AAE9CW99_CAEBR</name>